<keyword evidence="3" id="KW-1185">Reference proteome</keyword>
<dbReference type="AlphaFoldDB" id="A0A238JQ93"/>
<dbReference type="CDD" id="cd12108">
    <property type="entry name" value="Hr-like"/>
    <property type="match status" value="1"/>
</dbReference>
<name>A0A238JQ93_9RHOB</name>
<evidence type="ECO:0000313" key="2">
    <source>
        <dbReference type="EMBL" id="SMX32623.1"/>
    </source>
</evidence>
<dbReference type="InterPro" id="IPR012312">
    <property type="entry name" value="Hemerythrin-like"/>
</dbReference>
<gene>
    <name evidence="2" type="ORF">COL8621_00862</name>
</gene>
<dbReference type="OrthoDB" id="6077989at2"/>
<dbReference type="Gene3D" id="1.20.120.520">
    <property type="entry name" value="nmb1532 protein domain like"/>
    <property type="match status" value="1"/>
</dbReference>
<organism evidence="2 3">
    <name type="scientific">Actibacterium lipolyticum</name>
    <dbReference type="NCBI Taxonomy" id="1524263"/>
    <lineage>
        <taxon>Bacteria</taxon>
        <taxon>Pseudomonadati</taxon>
        <taxon>Pseudomonadota</taxon>
        <taxon>Alphaproteobacteria</taxon>
        <taxon>Rhodobacterales</taxon>
        <taxon>Roseobacteraceae</taxon>
        <taxon>Actibacterium</taxon>
    </lineage>
</organism>
<dbReference type="RefSeq" id="WP_093966056.1">
    <property type="nucleotide sequence ID" value="NZ_FXYE01000001.1"/>
</dbReference>
<reference evidence="3" key="1">
    <citation type="submission" date="2017-05" db="EMBL/GenBank/DDBJ databases">
        <authorList>
            <person name="Rodrigo-Torres L."/>
            <person name="Arahal R. D."/>
            <person name="Lucena T."/>
        </authorList>
    </citation>
    <scope>NUCLEOTIDE SEQUENCE [LARGE SCALE GENOMIC DNA]</scope>
    <source>
        <strain evidence="3">CECT 8621</strain>
    </source>
</reference>
<dbReference type="Pfam" id="PF01814">
    <property type="entry name" value="Hemerythrin"/>
    <property type="match status" value="1"/>
</dbReference>
<protein>
    <recommendedName>
        <fullName evidence="1">Hemerythrin-like domain-containing protein</fullName>
    </recommendedName>
</protein>
<sequence length="188" mass="21845">MTDKTELAQRDGLPDALRVLLSEYPRDMWESHRNFDGLTRFWLERHLMFRDTLARLQTEAEAMLDGKTDGRRYQHQTQRLAGFFLNQLHGHHQIEDHHYFPQLSALETKLESGFEILDADHHALDGYIHRMADTTNALLQTDPANLTDAAGEMHKSLLRFAPFLDRHLIDEEELIVPVILKHGQKLEG</sequence>
<feature type="domain" description="Hemerythrin-like" evidence="1">
    <location>
        <begin position="39"/>
        <end position="178"/>
    </location>
</feature>
<evidence type="ECO:0000313" key="3">
    <source>
        <dbReference type="Proteomes" id="UP000202922"/>
    </source>
</evidence>
<accession>A0A238JQ93</accession>
<dbReference type="EMBL" id="FXYE01000001">
    <property type="protein sequence ID" value="SMX32623.1"/>
    <property type="molecule type" value="Genomic_DNA"/>
</dbReference>
<dbReference type="Proteomes" id="UP000202922">
    <property type="component" value="Unassembled WGS sequence"/>
</dbReference>
<proteinExistence type="predicted"/>
<evidence type="ECO:0000259" key="1">
    <source>
        <dbReference type="Pfam" id="PF01814"/>
    </source>
</evidence>